<dbReference type="InterPro" id="IPR036411">
    <property type="entry name" value="TorD-like_sf"/>
</dbReference>
<dbReference type="GO" id="GO:0051082">
    <property type="term" value="F:unfolded protein binding"/>
    <property type="evidence" value="ECO:0007669"/>
    <property type="project" value="InterPro"/>
</dbReference>
<dbReference type="Pfam" id="PF02613">
    <property type="entry name" value="Nitrate_red_del"/>
    <property type="match status" value="1"/>
</dbReference>
<accession>A0A8J3EK88</accession>
<evidence type="ECO:0000256" key="1">
    <source>
        <dbReference type="ARBA" id="ARBA00023063"/>
    </source>
</evidence>
<keyword evidence="1" id="KW-0534">Nitrate assimilation</keyword>
<dbReference type="GO" id="GO:0042128">
    <property type="term" value="P:nitrate assimilation"/>
    <property type="evidence" value="ECO:0007669"/>
    <property type="project" value="UniProtKB-KW"/>
</dbReference>
<reference evidence="2" key="2">
    <citation type="submission" date="2020-09" db="EMBL/GenBank/DDBJ databases">
        <authorList>
            <person name="Sun Q."/>
            <person name="Zhou Y."/>
        </authorList>
    </citation>
    <scope>NUCLEOTIDE SEQUENCE</scope>
    <source>
        <strain evidence="2">CGMCC 1.12360</strain>
    </source>
</reference>
<dbReference type="RefSeq" id="WP_188391759.1">
    <property type="nucleotide sequence ID" value="NZ_BMEV01000022.1"/>
</dbReference>
<sequence>MKKEEQALLILSARALSYPTEQWKIKMKEMNEVIEEIFPKRKGQRITNMYAPLLRTEIRELQRIYVETFDLKSNLGLYLTAYELGDSNRRGAALIKLQKIINVHGFERDGSELADYIPMLLEFLAVAPKNEETKRLWKRMSVAVSYMTEKIDRENPYAQILEILTAYVFPVPSKEEIRQLELGREKADLEELPYPIMYQ</sequence>
<evidence type="ECO:0000313" key="2">
    <source>
        <dbReference type="EMBL" id="GGH75238.1"/>
    </source>
</evidence>
<dbReference type="SUPFAM" id="SSF89155">
    <property type="entry name" value="TorD-like"/>
    <property type="match status" value="1"/>
</dbReference>
<dbReference type="GO" id="GO:0016530">
    <property type="term" value="F:metallochaperone activity"/>
    <property type="evidence" value="ECO:0007669"/>
    <property type="project" value="TreeGrafter"/>
</dbReference>
<dbReference type="EMBL" id="BMEV01000022">
    <property type="protein sequence ID" value="GGH75238.1"/>
    <property type="molecule type" value="Genomic_DNA"/>
</dbReference>
<gene>
    <name evidence="2" type="ORF">GCM10010978_14910</name>
</gene>
<keyword evidence="3" id="KW-1185">Reference proteome</keyword>
<proteinExistence type="predicted"/>
<organism evidence="2 3">
    <name type="scientific">Compostibacillus humi</name>
    <dbReference type="NCBI Taxonomy" id="1245525"/>
    <lineage>
        <taxon>Bacteria</taxon>
        <taxon>Bacillati</taxon>
        <taxon>Bacillota</taxon>
        <taxon>Bacilli</taxon>
        <taxon>Bacillales</taxon>
        <taxon>Bacillaceae</taxon>
        <taxon>Compostibacillus</taxon>
    </lineage>
</organism>
<dbReference type="InterPro" id="IPR020945">
    <property type="entry name" value="DMSO/NO3_reduct_chaperone"/>
</dbReference>
<dbReference type="InterPro" id="IPR003765">
    <property type="entry name" value="NO3_reductase_chaperone_NarJ"/>
</dbReference>
<dbReference type="NCBIfam" id="TIGR00684">
    <property type="entry name" value="narJ"/>
    <property type="match status" value="1"/>
</dbReference>
<dbReference type="PANTHER" id="PTHR43680">
    <property type="entry name" value="NITRATE REDUCTASE MOLYBDENUM COFACTOR ASSEMBLY CHAPERONE"/>
    <property type="match status" value="1"/>
</dbReference>
<reference evidence="2" key="1">
    <citation type="journal article" date="2014" name="Int. J. Syst. Evol. Microbiol.">
        <title>Complete genome sequence of Corynebacterium casei LMG S-19264T (=DSM 44701T), isolated from a smear-ripened cheese.</title>
        <authorList>
            <consortium name="US DOE Joint Genome Institute (JGI-PGF)"/>
            <person name="Walter F."/>
            <person name="Albersmeier A."/>
            <person name="Kalinowski J."/>
            <person name="Ruckert C."/>
        </authorList>
    </citation>
    <scope>NUCLEOTIDE SEQUENCE</scope>
    <source>
        <strain evidence="2">CGMCC 1.12360</strain>
    </source>
</reference>
<evidence type="ECO:0000313" key="3">
    <source>
        <dbReference type="Proteomes" id="UP000602050"/>
    </source>
</evidence>
<evidence type="ECO:0008006" key="4">
    <source>
        <dbReference type="Google" id="ProtNLM"/>
    </source>
</evidence>
<dbReference type="AlphaFoldDB" id="A0A8J3EK88"/>
<dbReference type="GO" id="GO:0051131">
    <property type="term" value="P:chaperone-mediated protein complex assembly"/>
    <property type="evidence" value="ECO:0007669"/>
    <property type="project" value="InterPro"/>
</dbReference>
<protein>
    <recommendedName>
        <fullName evidence="4">Nitrate reductase molybdenum cofactor assembly chaperone</fullName>
    </recommendedName>
</protein>
<name>A0A8J3EK88_9BACI</name>
<dbReference type="Proteomes" id="UP000602050">
    <property type="component" value="Unassembled WGS sequence"/>
</dbReference>
<comment type="caution">
    <text evidence="2">The sequence shown here is derived from an EMBL/GenBank/DDBJ whole genome shotgun (WGS) entry which is preliminary data.</text>
</comment>
<dbReference type="PANTHER" id="PTHR43680:SF2">
    <property type="entry name" value="NITRATE REDUCTASE MOLYBDENUM COFACTOR ASSEMBLY CHAPERONE NARJ"/>
    <property type="match status" value="1"/>
</dbReference>